<accession>A0ABS2KW88</accession>
<keyword evidence="3" id="KW-1185">Reference proteome</keyword>
<protein>
    <submittedName>
        <fullName evidence="2">Uncharacterized protein</fullName>
    </submittedName>
</protein>
<feature type="region of interest" description="Disordered" evidence="1">
    <location>
        <begin position="1"/>
        <end position="29"/>
    </location>
</feature>
<comment type="caution">
    <text evidence="2">The sequence shown here is derived from an EMBL/GenBank/DDBJ whole genome shotgun (WGS) entry which is preliminary data.</text>
</comment>
<dbReference type="RefSeq" id="WP_155956936.1">
    <property type="nucleotide sequence ID" value="NZ_JAFBBK010000001.1"/>
</dbReference>
<sequence length="69" mass="7903">MREQRALSVVGTASRHRRGGLPGRRVTPRPGRYERIATSRLIPKRGPATEIEIRFRDKYAEQTALENES</sequence>
<evidence type="ECO:0000256" key="1">
    <source>
        <dbReference type="SAM" id="MobiDB-lite"/>
    </source>
</evidence>
<dbReference type="Proteomes" id="UP000703038">
    <property type="component" value="Unassembled WGS sequence"/>
</dbReference>
<evidence type="ECO:0000313" key="3">
    <source>
        <dbReference type="Proteomes" id="UP000703038"/>
    </source>
</evidence>
<reference evidence="2 3" key="1">
    <citation type="submission" date="2021-01" db="EMBL/GenBank/DDBJ databases">
        <title>Genomics of switchgrass bacterial isolates.</title>
        <authorList>
            <person name="Shade A."/>
        </authorList>
    </citation>
    <scope>NUCLEOTIDE SEQUENCE [LARGE SCALE GENOMIC DNA]</scope>
    <source>
        <strain evidence="2 3">PvP111</strain>
    </source>
</reference>
<proteinExistence type="predicted"/>
<gene>
    <name evidence="2" type="ORF">JOE42_002926</name>
</gene>
<evidence type="ECO:0000313" key="2">
    <source>
        <dbReference type="EMBL" id="MBM7416193.1"/>
    </source>
</evidence>
<dbReference type="EMBL" id="JAFBBK010000001">
    <property type="protein sequence ID" value="MBM7416193.1"/>
    <property type="molecule type" value="Genomic_DNA"/>
</dbReference>
<organism evidence="2 3">
    <name type="scientific">Rhodococcoides corynebacterioides</name>
    <dbReference type="NCBI Taxonomy" id="53972"/>
    <lineage>
        <taxon>Bacteria</taxon>
        <taxon>Bacillati</taxon>
        <taxon>Actinomycetota</taxon>
        <taxon>Actinomycetes</taxon>
        <taxon>Mycobacteriales</taxon>
        <taxon>Nocardiaceae</taxon>
        <taxon>Rhodococcoides</taxon>
    </lineage>
</organism>
<name>A0ABS2KW88_9NOCA</name>